<dbReference type="STRING" id="102285.A0A0R3T6Z3"/>
<reference evidence="5" key="1">
    <citation type="submission" date="2017-02" db="UniProtKB">
        <authorList>
            <consortium name="WormBaseParasite"/>
        </authorList>
    </citation>
    <scope>IDENTIFICATION</scope>
</reference>
<feature type="compositionally biased region" description="Basic and acidic residues" evidence="1">
    <location>
        <begin position="143"/>
        <end position="164"/>
    </location>
</feature>
<accession>A0A0R3T6Z3</accession>
<evidence type="ECO:0000313" key="5">
    <source>
        <dbReference type="WBParaSite" id="HNAJ_0000283101-mRNA-1"/>
    </source>
</evidence>
<protein>
    <submittedName>
        <fullName evidence="5">RING/U-box superfamily protein</fullName>
    </submittedName>
</protein>
<keyword evidence="2" id="KW-1133">Transmembrane helix</keyword>
<dbReference type="EMBL" id="UZAE01001498">
    <property type="protein sequence ID" value="VDN98689.1"/>
    <property type="molecule type" value="Genomic_DNA"/>
</dbReference>
<name>A0A0R3T6Z3_RODNA</name>
<dbReference type="WBParaSite" id="HNAJ_0000283101-mRNA-1">
    <property type="protein sequence ID" value="HNAJ_0000283101-mRNA-1"/>
    <property type="gene ID" value="HNAJ_0000283101"/>
</dbReference>
<dbReference type="AlphaFoldDB" id="A0A0R3T6Z3"/>
<feature type="transmembrane region" description="Helical" evidence="2">
    <location>
        <begin position="35"/>
        <end position="55"/>
    </location>
</feature>
<evidence type="ECO:0000256" key="1">
    <source>
        <dbReference type="SAM" id="MobiDB-lite"/>
    </source>
</evidence>
<dbReference type="Proteomes" id="UP000278807">
    <property type="component" value="Unassembled WGS sequence"/>
</dbReference>
<organism evidence="5">
    <name type="scientific">Rodentolepis nana</name>
    <name type="common">Dwarf tapeworm</name>
    <name type="synonym">Hymenolepis nana</name>
    <dbReference type="NCBI Taxonomy" id="102285"/>
    <lineage>
        <taxon>Eukaryota</taxon>
        <taxon>Metazoa</taxon>
        <taxon>Spiralia</taxon>
        <taxon>Lophotrochozoa</taxon>
        <taxon>Platyhelminthes</taxon>
        <taxon>Cestoda</taxon>
        <taxon>Eucestoda</taxon>
        <taxon>Cyclophyllidea</taxon>
        <taxon>Hymenolepididae</taxon>
        <taxon>Rodentolepis</taxon>
    </lineage>
</organism>
<reference evidence="3 4" key="2">
    <citation type="submission" date="2018-11" db="EMBL/GenBank/DDBJ databases">
        <authorList>
            <consortium name="Pathogen Informatics"/>
        </authorList>
    </citation>
    <scope>NUCLEOTIDE SEQUENCE [LARGE SCALE GENOMIC DNA]</scope>
</reference>
<keyword evidence="2" id="KW-0472">Membrane</keyword>
<dbReference type="OrthoDB" id="6260562at2759"/>
<evidence type="ECO:0000256" key="2">
    <source>
        <dbReference type="SAM" id="Phobius"/>
    </source>
</evidence>
<keyword evidence="2" id="KW-0812">Transmembrane</keyword>
<evidence type="ECO:0000313" key="3">
    <source>
        <dbReference type="EMBL" id="VDN98689.1"/>
    </source>
</evidence>
<feature type="region of interest" description="Disordered" evidence="1">
    <location>
        <begin position="133"/>
        <end position="164"/>
    </location>
</feature>
<gene>
    <name evidence="3" type="ORF">HNAJ_LOCUS2830</name>
</gene>
<keyword evidence="4" id="KW-1185">Reference proteome</keyword>
<evidence type="ECO:0000313" key="4">
    <source>
        <dbReference type="Proteomes" id="UP000278807"/>
    </source>
</evidence>
<sequence length="235" mass="27116">MTTETEAFVSTMPNSDSSPPSVHWIDDCPTSKLKWWFPLALSSSIYFVNIVYLLVKHLLKRFRPEPTPQSMAYPNIFRGIDQNDCDVDIDPDFDFSEDDPFHRQRNQWLEEMQFGDTDDWTLPSMAATTDVPFEFSNSSHTGKQSENEDRNDLRSLKKTNGEKPGEHFVSLKLESFPTLDADTSTGNSKKKSVKFRPKQSELFGRVHGSLNQRIRFLCEQMTSVSYRSGRILVRF</sequence>
<proteinExistence type="predicted"/>